<proteinExistence type="predicted"/>
<gene>
    <name evidence="2" type="ORF">E2C01_023227</name>
</gene>
<protein>
    <submittedName>
        <fullName evidence="2">Uncharacterized protein</fullName>
    </submittedName>
</protein>
<reference evidence="2 3" key="1">
    <citation type="submission" date="2019-05" db="EMBL/GenBank/DDBJ databases">
        <title>Another draft genome of Portunus trituberculatus and its Hox gene families provides insights of decapod evolution.</title>
        <authorList>
            <person name="Jeong J.-H."/>
            <person name="Song I."/>
            <person name="Kim S."/>
            <person name="Choi T."/>
            <person name="Kim D."/>
            <person name="Ryu S."/>
            <person name="Kim W."/>
        </authorList>
    </citation>
    <scope>NUCLEOTIDE SEQUENCE [LARGE SCALE GENOMIC DNA]</scope>
    <source>
        <tissue evidence="2">Muscle</tissue>
    </source>
</reference>
<keyword evidence="3" id="KW-1185">Reference proteome</keyword>
<sequence>MSGSAQLMDTSLPTSVMCMRITAKFLVIGYLRLHVSVHTVIGAGSGAGQVSPTVPCAVPLARTNEHRLSKQILIQKSLSPAHNSTKLPVGQCPSAQARDSSQAMPNTPGFPVSLPTAVH</sequence>
<evidence type="ECO:0000256" key="1">
    <source>
        <dbReference type="SAM" id="MobiDB-lite"/>
    </source>
</evidence>
<organism evidence="2 3">
    <name type="scientific">Portunus trituberculatus</name>
    <name type="common">Swimming crab</name>
    <name type="synonym">Neptunus trituberculatus</name>
    <dbReference type="NCBI Taxonomy" id="210409"/>
    <lineage>
        <taxon>Eukaryota</taxon>
        <taxon>Metazoa</taxon>
        <taxon>Ecdysozoa</taxon>
        <taxon>Arthropoda</taxon>
        <taxon>Crustacea</taxon>
        <taxon>Multicrustacea</taxon>
        <taxon>Malacostraca</taxon>
        <taxon>Eumalacostraca</taxon>
        <taxon>Eucarida</taxon>
        <taxon>Decapoda</taxon>
        <taxon>Pleocyemata</taxon>
        <taxon>Brachyura</taxon>
        <taxon>Eubrachyura</taxon>
        <taxon>Portunoidea</taxon>
        <taxon>Portunidae</taxon>
        <taxon>Portuninae</taxon>
        <taxon>Portunus</taxon>
    </lineage>
</organism>
<dbReference type="Proteomes" id="UP000324222">
    <property type="component" value="Unassembled WGS sequence"/>
</dbReference>
<feature type="compositionally biased region" description="Polar residues" evidence="1">
    <location>
        <begin position="93"/>
        <end position="105"/>
    </location>
</feature>
<name>A0A5B7EB05_PORTR</name>
<evidence type="ECO:0000313" key="2">
    <source>
        <dbReference type="EMBL" id="MPC29974.1"/>
    </source>
</evidence>
<feature type="region of interest" description="Disordered" evidence="1">
    <location>
        <begin position="82"/>
        <end position="119"/>
    </location>
</feature>
<dbReference type="EMBL" id="VSRR010002168">
    <property type="protein sequence ID" value="MPC29974.1"/>
    <property type="molecule type" value="Genomic_DNA"/>
</dbReference>
<evidence type="ECO:0000313" key="3">
    <source>
        <dbReference type="Proteomes" id="UP000324222"/>
    </source>
</evidence>
<comment type="caution">
    <text evidence="2">The sequence shown here is derived from an EMBL/GenBank/DDBJ whole genome shotgun (WGS) entry which is preliminary data.</text>
</comment>
<accession>A0A5B7EB05</accession>
<dbReference type="AlphaFoldDB" id="A0A5B7EB05"/>